<comment type="similarity">
    <text evidence="1 9">Belongs to the peptidase S11 family.</text>
</comment>
<keyword evidence="5" id="KW-0573">Peptidoglycan synthesis</keyword>
<proteinExistence type="inferred from homology"/>
<dbReference type="InterPro" id="IPR001967">
    <property type="entry name" value="Peptidase_S11_N"/>
</dbReference>
<dbReference type="GO" id="GO:0009252">
    <property type="term" value="P:peptidoglycan biosynthetic process"/>
    <property type="evidence" value="ECO:0007669"/>
    <property type="project" value="UniProtKB-KW"/>
</dbReference>
<evidence type="ECO:0000256" key="2">
    <source>
        <dbReference type="ARBA" id="ARBA00022729"/>
    </source>
</evidence>
<gene>
    <name evidence="11" type="primary">dacA</name>
    <name evidence="11" type="ORF">GCM10010918_47200</name>
</gene>
<keyword evidence="12" id="KW-1185">Reference proteome</keyword>
<evidence type="ECO:0000256" key="4">
    <source>
        <dbReference type="ARBA" id="ARBA00022960"/>
    </source>
</evidence>
<dbReference type="Proteomes" id="UP000600247">
    <property type="component" value="Unassembled WGS sequence"/>
</dbReference>
<dbReference type="GO" id="GO:0008360">
    <property type="term" value="P:regulation of cell shape"/>
    <property type="evidence" value="ECO:0007669"/>
    <property type="project" value="UniProtKB-KW"/>
</dbReference>
<dbReference type="InterPro" id="IPR012338">
    <property type="entry name" value="Beta-lactam/transpept-like"/>
</dbReference>
<name>A0A917HMX1_9BACL</name>
<dbReference type="GO" id="GO:0006508">
    <property type="term" value="P:proteolysis"/>
    <property type="evidence" value="ECO:0007669"/>
    <property type="project" value="InterPro"/>
</dbReference>
<evidence type="ECO:0000256" key="6">
    <source>
        <dbReference type="ARBA" id="ARBA00023316"/>
    </source>
</evidence>
<dbReference type="RefSeq" id="WP_229692355.1">
    <property type="nucleotide sequence ID" value="NZ_BMHY01000012.1"/>
</dbReference>
<dbReference type="GO" id="GO:0071555">
    <property type="term" value="P:cell wall organization"/>
    <property type="evidence" value="ECO:0007669"/>
    <property type="project" value="UniProtKB-KW"/>
</dbReference>
<evidence type="ECO:0000313" key="12">
    <source>
        <dbReference type="Proteomes" id="UP000600247"/>
    </source>
</evidence>
<keyword evidence="2" id="KW-0732">Signal</keyword>
<organism evidence="11 12">
    <name type="scientific">Paenibacillus radicis</name>
    <name type="common">ex Gao et al. 2016</name>
    <dbReference type="NCBI Taxonomy" id="1737354"/>
    <lineage>
        <taxon>Bacteria</taxon>
        <taxon>Bacillati</taxon>
        <taxon>Bacillota</taxon>
        <taxon>Bacilli</taxon>
        <taxon>Bacillales</taxon>
        <taxon>Paenibacillaceae</taxon>
        <taxon>Paenibacillus</taxon>
    </lineage>
</organism>
<evidence type="ECO:0000259" key="10">
    <source>
        <dbReference type="Pfam" id="PF00768"/>
    </source>
</evidence>
<dbReference type="AlphaFoldDB" id="A0A917HMX1"/>
<dbReference type="PANTHER" id="PTHR21581:SF11">
    <property type="entry name" value="D-ALANYL-D-ALANINE CARBOXYPEPTIDASE DACA"/>
    <property type="match status" value="1"/>
</dbReference>
<comment type="caution">
    <text evidence="11">The sequence shown here is derived from an EMBL/GenBank/DDBJ whole genome shotgun (WGS) entry which is preliminary data.</text>
</comment>
<evidence type="ECO:0000256" key="8">
    <source>
        <dbReference type="PIRSR" id="PIRSR618044-2"/>
    </source>
</evidence>
<evidence type="ECO:0000313" key="11">
    <source>
        <dbReference type="EMBL" id="GGG84014.1"/>
    </source>
</evidence>
<keyword evidence="6" id="KW-0961">Cell wall biogenesis/degradation</keyword>
<dbReference type="PANTHER" id="PTHR21581">
    <property type="entry name" value="D-ALANYL-D-ALANINE CARBOXYPEPTIDASE"/>
    <property type="match status" value="1"/>
</dbReference>
<evidence type="ECO:0000256" key="5">
    <source>
        <dbReference type="ARBA" id="ARBA00022984"/>
    </source>
</evidence>
<feature type="domain" description="Peptidase S11 D-alanyl-D-alanine carboxypeptidase A N-terminal" evidence="10">
    <location>
        <begin position="38"/>
        <end position="284"/>
    </location>
</feature>
<keyword evidence="11" id="KW-0645">Protease</keyword>
<feature type="binding site" evidence="8">
    <location>
        <position position="254"/>
    </location>
    <ligand>
        <name>substrate</name>
    </ligand>
</feature>
<evidence type="ECO:0000256" key="3">
    <source>
        <dbReference type="ARBA" id="ARBA00022801"/>
    </source>
</evidence>
<dbReference type="PRINTS" id="PR00725">
    <property type="entry name" value="DADACBPTASE1"/>
</dbReference>
<keyword evidence="4" id="KW-0133">Cell shape</keyword>
<accession>A0A917HMX1</accession>
<reference evidence="11 12" key="1">
    <citation type="journal article" date="2014" name="Int. J. Syst. Evol. Microbiol.">
        <title>Complete genome sequence of Corynebacterium casei LMG S-19264T (=DSM 44701T), isolated from a smear-ripened cheese.</title>
        <authorList>
            <consortium name="US DOE Joint Genome Institute (JGI-PGF)"/>
            <person name="Walter F."/>
            <person name="Albersmeier A."/>
            <person name="Kalinowski J."/>
            <person name="Ruckert C."/>
        </authorList>
    </citation>
    <scope>NUCLEOTIDE SEQUENCE [LARGE SCALE GENOMIC DNA]</scope>
    <source>
        <strain evidence="11 12">CGMCC 1.15286</strain>
    </source>
</reference>
<evidence type="ECO:0000256" key="1">
    <source>
        <dbReference type="ARBA" id="ARBA00007164"/>
    </source>
</evidence>
<dbReference type="Gene3D" id="3.40.710.10">
    <property type="entry name" value="DD-peptidase/beta-lactamase superfamily"/>
    <property type="match status" value="1"/>
</dbReference>
<protein>
    <submittedName>
        <fullName evidence="11">D-alanyl-D-alanine carboxypeptidase</fullName>
    </submittedName>
</protein>
<sequence>MNRATKMNRKAAGLFLLLAGITVFGLAGSEWYSNPVQSKKSLNIAAEAAILLDAETGKIVYEKNANAALPPASMSKMMTELLVLDYVNDGLLKWGDTVKTSRYAAEAPGAQIGFGPGESWTVRELFEATTIHSANDAAIALAEHIGGSEKEFVQLMNKRSKQIGLSDKAVFGNSTGLSMTDLAAFPEASASQETELTAKDTAKLAYYLIGKYPEVLEVTARDSVKLTSSDARLQTTNMMLSGKPFAYPGNDGLKTGYTERAGYCFTGTAKVDGKRLITVVMGAGTADARFEETQKLLEYGFL</sequence>
<feature type="active site" description="Acyl-ester intermediate" evidence="7">
    <location>
        <position position="73"/>
    </location>
</feature>
<dbReference type="Pfam" id="PF00768">
    <property type="entry name" value="Peptidase_S11"/>
    <property type="match status" value="1"/>
</dbReference>
<evidence type="ECO:0000256" key="7">
    <source>
        <dbReference type="PIRSR" id="PIRSR618044-1"/>
    </source>
</evidence>
<feature type="active site" evidence="7">
    <location>
        <position position="133"/>
    </location>
</feature>
<keyword evidence="3" id="KW-0378">Hydrolase</keyword>
<feature type="active site" description="Proton acceptor" evidence="7">
    <location>
        <position position="76"/>
    </location>
</feature>
<dbReference type="GO" id="GO:0009002">
    <property type="term" value="F:serine-type D-Ala-D-Ala carboxypeptidase activity"/>
    <property type="evidence" value="ECO:0007669"/>
    <property type="project" value="InterPro"/>
</dbReference>
<keyword evidence="11" id="KW-0121">Carboxypeptidase</keyword>
<dbReference type="EMBL" id="BMHY01000012">
    <property type="protein sequence ID" value="GGG84014.1"/>
    <property type="molecule type" value="Genomic_DNA"/>
</dbReference>
<dbReference type="InterPro" id="IPR018044">
    <property type="entry name" value="Peptidase_S11"/>
</dbReference>
<evidence type="ECO:0000256" key="9">
    <source>
        <dbReference type="RuleBase" id="RU004016"/>
    </source>
</evidence>
<dbReference type="SUPFAM" id="SSF56601">
    <property type="entry name" value="beta-lactamase/transpeptidase-like"/>
    <property type="match status" value="1"/>
</dbReference>